<evidence type="ECO:0000256" key="1">
    <source>
        <dbReference type="ARBA" id="ARBA00001946"/>
    </source>
</evidence>
<dbReference type="PROSITE" id="PS51374">
    <property type="entry name" value="NDPK_LIKE"/>
    <property type="match status" value="1"/>
</dbReference>
<reference evidence="15" key="1">
    <citation type="submission" date="2022-02" db="EMBL/GenBank/DDBJ databases">
        <title>Atlantic sturgeon de novo genome assembly.</title>
        <authorList>
            <person name="Stock M."/>
            <person name="Klopp C."/>
            <person name="Guiguen Y."/>
            <person name="Cabau C."/>
            <person name="Parinello H."/>
            <person name="Santidrian Yebra-Pimentel E."/>
            <person name="Kuhl H."/>
            <person name="Dirks R.P."/>
            <person name="Guessner J."/>
            <person name="Wuertz S."/>
            <person name="Du K."/>
            <person name="Schartl M."/>
        </authorList>
    </citation>
    <scope>NUCLEOTIDE SEQUENCE</scope>
    <source>
        <strain evidence="15">STURGEONOMICS-FGT-2020</strain>
        <tissue evidence="15">Whole blood</tissue>
    </source>
</reference>
<keyword evidence="5" id="KW-0808">Transferase</keyword>
<evidence type="ECO:0000256" key="4">
    <source>
        <dbReference type="ARBA" id="ARBA00013502"/>
    </source>
</evidence>
<evidence type="ECO:0000256" key="9">
    <source>
        <dbReference type="ARBA" id="ARBA00022840"/>
    </source>
</evidence>
<comment type="cofactor">
    <cofactor evidence="1">
        <name>Mg(2+)</name>
        <dbReference type="ChEBI" id="CHEBI:18420"/>
    </cofactor>
</comment>
<dbReference type="PANTHER" id="PTHR46956:SF1">
    <property type="entry name" value="NUCLEOSIDE DIPHOSPHATE KINASE 6"/>
    <property type="match status" value="1"/>
</dbReference>
<dbReference type="GO" id="GO:0004550">
    <property type="term" value="F:nucleoside diphosphate kinase activity"/>
    <property type="evidence" value="ECO:0007669"/>
    <property type="project" value="UniProtKB-EC"/>
</dbReference>
<feature type="binding site" evidence="12">
    <location>
        <position position="97"/>
    </location>
    <ligand>
        <name>ATP</name>
        <dbReference type="ChEBI" id="CHEBI:30616"/>
    </ligand>
</feature>
<dbReference type="CDD" id="cd04414">
    <property type="entry name" value="NDPk6"/>
    <property type="match status" value="1"/>
</dbReference>
<dbReference type="FunFam" id="3.30.70.141:FF:000006">
    <property type="entry name" value="Nucleoside diphosphate kinase"/>
    <property type="match status" value="1"/>
</dbReference>
<evidence type="ECO:0000313" key="15">
    <source>
        <dbReference type="EMBL" id="KAK1170417.1"/>
    </source>
</evidence>
<dbReference type="GO" id="GO:0005524">
    <property type="term" value="F:ATP binding"/>
    <property type="evidence" value="ECO:0007669"/>
    <property type="project" value="UniProtKB-KW"/>
</dbReference>
<keyword evidence="6" id="KW-0479">Metal-binding</keyword>
<comment type="caution">
    <text evidence="15">The sequence shown here is derived from an EMBL/GenBank/DDBJ whole genome shotgun (WGS) entry which is preliminary data.</text>
</comment>
<evidence type="ECO:0000256" key="11">
    <source>
        <dbReference type="ARBA" id="ARBA00023080"/>
    </source>
</evidence>
<dbReference type="Proteomes" id="UP001230051">
    <property type="component" value="Unassembled WGS sequence"/>
</dbReference>
<comment type="similarity">
    <text evidence="2 12 13">Belongs to the NDK family.</text>
</comment>
<dbReference type="PRINTS" id="PR01243">
    <property type="entry name" value="NUCDPKINASE"/>
</dbReference>
<evidence type="ECO:0000256" key="5">
    <source>
        <dbReference type="ARBA" id="ARBA00022679"/>
    </source>
</evidence>
<feature type="binding site" evidence="12">
    <location>
        <position position="69"/>
    </location>
    <ligand>
        <name>ATP</name>
        <dbReference type="ChEBI" id="CHEBI:30616"/>
    </ligand>
</feature>
<evidence type="ECO:0000256" key="3">
    <source>
        <dbReference type="ARBA" id="ARBA00012966"/>
    </source>
</evidence>
<dbReference type="EMBL" id="JAGXEW010000006">
    <property type="protein sequence ID" value="KAK1170417.1"/>
    <property type="molecule type" value="Genomic_DNA"/>
</dbReference>
<keyword evidence="7" id="KW-0547">Nucleotide-binding</keyword>
<gene>
    <name evidence="15" type="primary">nme6</name>
    <name evidence="15" type="ORF">AOXY_G7258</name>
</gene>
<dbReference type="GO" id="GO:0045839">
    <property type="term" value="P:negative regulation of mitotic nuclear division"/>
    <property type="evidence" value="ECO:0007669"/>
    <property type="project" value="TreeGrafter"/>
</dbReference>
<keyword evidence="8 15" id="KW-0418">Kinase</keyword>
<evidence type="ECO:0000313" key="16">
    <source>
        <dbReference type="Proteomes" id="UP001230051"/>
    </source>
</evidence>
<dbReference type="InterPro" id="IPR036850">
    <property type="entry name" value="NDK-like_dom_sf"/>
</dbReference>
<keyword evidence="11" id="KW-0546">Nucleotide metabolism</keyword>
<dbReference type="GO" id="GO:0046872">
    <property type="term" value="F:metal ion binding"/>
    <property type="evidence" value="ECO:0007669"/>
    <property type="project" value="UniProtKB-KW"/>
</dbReference>
<evidence type="ECO:0000256" key="12">
    <source>
        <dbReference type="PROSITE-ProRule" id="PRU00706"/>
    </source>
</evidence>
<dbReference type="GO" id="GO:0030308">
    <property type="term" value="P:negative regulation of cell growth"/>
    <property type="evidence" value="ECO:0007669"/>
    <property type="project" value="TreeGrafter"/>
</dbReference>
<evidence type="ECO:0000256" key="8">
    <source>
        <dbReference type="ARBA" id="ARBA00022777"/>
    </source>
</evidence>
<dbReference type="AlphaFoldDB" id="A0AAD8G9T0"/>
<feature type="domain" description="Nucleoside diphosphate kinase-like" evidence="14">
    <location>
        <begin position="12"/>
        <end position="153"/>
    </location>
</feature>
<dbReference type="GO" id="GO:0006228">
    <property type="term" value="P:UTP biosynthetic process"/>
    <property type="evidence" value="ECO:0007669"/>
    <property type="project" value="InterPro"/>
</dbReference>
<evidence type="ECO:0000256" key="13">
    <source>
        <dbReference type="RuleBase" id="RU004011"/>
    </source>
</evidence>
<dbReference type="GO" id="GO:0005739">
    <property type="term" value="C:mitochondrion"/>
    <property type="evidence" value="ECO:0007669"/>
    <property type="project" value="TreeGrafter"/>
</dbReference>
<proteinExistence type="inferred from homology"/>
<feature type="binding site" evidence="12">
    <location>
        <position position="117"/>
    </location>
    <ligand>
        <name>ATP</name>
        <dbReference type="ChEBI" id="CHEBI:30616"/>
    </ligand>
</feature>
<feature type="binding site" evidence="12">
    <location>
        <position position="20"/>
    </location>
    <ligand>
        <name>ATP</name>
        <dbReference type="ChEBI" id="CHEBI:30616"/>
    </ligand>
</feature>
<dbReference type="SUPFAM" id="SSF54919">
    <property type="entry name" value="Nucleoside diphosphate kinase, NDK"/>
    <property type="match status" value="1"/>
</dbReference>
<feature type="active site" description="Pros-phosphohistidine intermediate" evidence="12">
    <location>
        <position position="130"/>
    </location>
</feature>
<evidence type="ECO:0000256" key="7">
    <source>
        <dbReference type="ARBA" id="ARBA00022741"/>
    </source>
</evidence>
<sequence length="182" mass="21173">MVFSTFRCAKALQITLAVVKPDAVANPVILEAVHQKILENQFFIVRNKDLIWRREDSERFYAEHAGRFFYQRLVEFMSSGPMRAYILARENAIGHWRELMGPTKVFRARYTAPESIRGVYGLTDTRNTTHGSDSAESATREISYFFPDFNMKQWIEKEEPLFRAGDIVYDEQKQVHTAKEGL</sequence>
<evidence type="ECO:0000256" key="2">
    <source>
        <dbReference type="ARBA" id="ARBA00008142"/>
    </source>
</evidence>
<keyword evidence="10" id="KW-0460">Magnesium</keyword>
<dbReference type="InterPro" id="IPR037994">
    <property type="entry name" value="NDPk6"/>
</dbReference>
<dbReference type="InterPro" id="IPR034907">
    <property type="entry name" value="NDK-like_dom"/>
</dbReference>
<evidence type="ECO:0000256" key="6">
    <source>
        <dbReference type="ARBA" id="ARBA00022723"/>
    </source>
</evidence>
<evidence type="ECO:0000256" key="10">
    <source>
        <dbReference type="ARBA" id="ARBA00022842"/>
    </source>
</evidence>
<keyword evidence="9" id="KW-0067">ATP-binding</keyword>
<dbReference type="EC" id="2.7.4.6" evidence="3"/>
<dbReference type="InterPro" id="IPR001564">
    <property type="entry name" value="Nucleoside_diP_kinase"/>
</dbReference>
<dbReference type="Gene3D" id="3.30.70.141">
    <property type="entry name" value="Nucleoside diphosphate kinase-like domain"/>
    <property type="match status" value="1"/>
</dbReference>
<feature type="binding site" evidence="12">
    <location>
        <position position="103"/>
    </location>
    <ligand>
        <name>ATP</name>
        <dbReference type="ChEBI" id="CHEBI:30616"/>
    </ligand>
</feature>
<name>A0AAD8G9T0_ACIOX</name>
<feature type="binding site" evidence="12">
    <location>
        <position position="127"/>
    </location>
    <ligand>
        <name>ATP</name>
        <dbReference type="ChEBI" id="CHEBI:30616"/>
    </ligand>
</feature>
<protein>
    <recommendedName>
        <fullName evidence="4">Nucleoside diphosphate kinase 6</fullName>
        <ecNumber evidence="3">2.7.4.6</ecNumber>
    </recommendedName>
</protein>
<dbReference type="Pfam" id="PF00334">
    <property type="entry name" value="NDK"/>
    <property type="match status" value="1"/>
</dbReference>
<dbReference type="GO" id="GO:0006183">
    <property type="term" value="P:GTP biosynthetic process"/>
    <property type="evidence" value="ECO:0007669"/>
    <property type="project" value="InterPro"/>
</dbReference>
<keyword evidence="16" id="KW-1185">Reference proteome</keyword>
<dbReference type="SMART" id="SM00562">
    <property type="entry name" value="NDK"/>
    <property type="match status" value="1"/>
</dbReference>
<accession>A0AAD8G9T0</accession>
<organism evidence="15 16">
    <name type="scientific">Acipenser oxyrinchus oxyrinchus</name>
    <dbReference type="NCBI Taxonomy" id="40147"/>
    <lineage>
        <taxon>Eukaryota</taxon>
        <taxon>Metazoa</taxon>
        <taxon>Chordata</taxon>
        <taxon>Craniata</taxon>
        <taxon>Vertebrata</taxon>
        <taxon>Euteleostomi</taxon>
        <taxon>Actinopterygii</taxon>
        <taxon>Chondrostei</taxon>
        <taxon>Acipenseriformes</taxon>
        <taxon>Acipenseridae</taxon>
        <taxon>Acipenser</taxon>
    </lineage>
</organism>
<evidence type="ECO:0000259" key="14">
    <source>
        <dbReference type="SMART" id="SM00562"/>
    </source>
</evidence>
<dbReference type="PANTHER" id="PTHR46956">
    <property type="entry name" value="NUCLEOSIDE DIPHOSPHATE KINASE 6"/>
    <property type="match status" value="1"/>
</dbReference>
<dbReference type="GO" id="GO:0006241">
    <property type="term" value="P:CTP biosynthetic process"/>
    <property type="evidence" value="ECO:0007669"/>
    <property type="project" value="InterPro"/>
</dbReference>